<dbReference type="Proteomes" id="UP000738349">
    <property type="component" value="Unassembled WGS sequence"/>
</dbReference>
<organism evidence="2 3">
    <name type="scientific">Dactylonectria macrodidyma</name>
    <dbReference type="NCBI Taxonomy" id="307937"/>
    <lineage>
        <taxon>Eukaryota</taxon>
        <taxon>Fungi</taxon>
        <taxon>Dikarya</taxon>
        <taxon>Ascomycota</taxon>
        <taxon>Pezizomycotina</taxon>
        <taxon>Sordariomycetes</taxon>
        <taxon>Hypocreomycetidae</taxon>
        <taxon>Hypocreales</taxon>
        <taxon>Nectriaceae</taxon>
        <taxon>Dactylonectria</taxon>
    </lineage>
</organism>
<dbReference type="EMBL" id="JAGMUV010000037">
    <property type="protein sequence ID" value="KAH7112719.1"/>
    <property type="molecule type" value="Genomic_DNA"/>
</dbReference>
<proteinExistence type="predicted"/>
<dbReference type="AlphaFoldDB" id="A0A9P9D512"/>
<evidence type="ECO:0000313" key="2">
    <source>
        <dbReference type="EMBL" id="KAH7112719.1"/>
    </source>
</evidence>
<sequence length="239" mass="26522">MDFQYKDVEMTGIAPISAVANKNYSKWDNIDTDSESEMVSQQAPAPKATVAPAPASSHSSPSTSTAVHIASGPIQAVIVRCDVEKIKFALWSATTIPADHAVFSQSVPPVPGLIEVPLVLHHVGTQSANRADLDNEIATYLNINPDSGFAPPKWRSHVGTVVVARKDKKPLLPHHLEGVWMYCDHILDLFGEGEGAPRWLYNRQAFEKWWGDYCEEQKQFRPRKGGEEDPDDWRAVPRN</sequence>
<feature type="region of interest" description="Disordered" evidence="1">
    <location>
        <begin position="33"/>
        <end position="66"/>
    </location>
</feature>
<accession>A0A9P9D512</accession>
<comment type="caution">
    <text evidence="2">The sequence shown here is derived from an EMBL/GenBank/DDBJ whole genome shotgun (WGS) entry which is preliminary data.</text>
</comment>
<gene>
    <name evidence="2" type="ORF">EDB81DRAFT_862691</name>
</gene>
<reference evidence="2" key="1">
    <citation type="journal article" date="2021" name="Nat. Commun.">
        <title>Genetic determinants of endophytism in the Arabidopsis root mycobiome.</title>
        <authorList>
            <person name="Mesny F."/>
            <person name="Miyauchi S."/>
            <person name="Thiergart T."/>
            <person name="Pickel B."/>
            <person name="Atanasova L."/>
            <person name="Karlsson M."/>
            <person name="Huettel B."/>
            <person name="Barry K.W."/>
            <person name="Haridas S."/>
            <person name="Chen C."/>
            <person name="Bauer D."/>
            <person name="Andreopoulos W."/>
            <person name="Pangilinan J."/>
            <person name="LaButti K."/>
            <person name="Riley R."/>
            <person name="Lipzen A."/>
            <person name="Clum A."/>
            <person name="Drula E."/>
            <person name="Henrissat B."/>
            <person name="Kohler A."/>
            <person name="Grigoriev I.V."/>
            <person name="Martin F.M."/>
            <person name="Hacquard S."/>
        </authorList>
    </citation>
    <scope>NUCLEOTIDE SEQUENCE</scope>
    <source>
        <strain evidence="2">MPI-CAGE-AT-0147</strain>
    </source>
</reference>
<feature type="compositionally biased region" description="Low complexity" evidence="1">
    <location>
        <begin position="43"/>
        <end position="66"/>
    </location>
</feature>
<keyword evidence="3" id="KW-1185">Reference proteome</keyword>
<feature type="region of interest" description="Disordered" evidence="1">
    <location>
        <begin position="219"/>
        <end position="239"/>
    </location>
</feature>
<dbReference type="OrthoDB" id="5046144at2759"/>
<protein>
    <submittedName>
        <fullName evidence="2">Uncharacterized protein</fullName>
    </submittedName>
</protein>
<evidence type="ECO:0000256" key="1">
    <source>
        <dbReference type="SAM" id="MobiDB-lite"/>
    </source>
</evidence>
<name>A0A9P9D512_9HYPO</name>
<evidence type="ECO:0000313" key="3">
    <source>
        <dbReference type="Proteomes" id="UP000738349"/>
    </source>
</evidence>